<dbReference type="AlphaFoldDB" id="A0AAE0RXD7"/>
<gene>
    <name evidence="2" type="ORF">CHS0354_016289</name>
</gene>
<reference evidence="2" key="2">
    <citation type="journal article" date="2021" name="Genome Biol. Evol.">
        <title>Developing a high-quality reference genome for a parasitic bivalve with doubly uniparental inheritance (Bivalvia: Unionida).</title>
        <authorList>
            <person name="Smith C.H."/>
        </authorList>
    </citation>
    <scope>NUCLEOTIDE SEQUENCE</scope>
    <source>
        <strain evidence="2">CHS0354</strain>
        <tissue evidence="2">Mantle</tissue>
    </source>
</reference>
<evidence type="ECO:0000313" key="3">
    <source>
        <dbReference type="Proteomes" id="UP001195483"/>
    </source>
</evidence>
<evidence type="ECO:0000256" key="1">
    <source>
        <dbReference type="SAM" id="MobiDB-lite"/>
    </source>
</evidence>
<sequence length="185" mass="20298">MSAQRCSLCLRNIDIAAATDEIYESHSNKVCNINLLRTDHREKNTPFSSTVVNRNKHVTISGGKGNIINIGGYNSNSMKIVEGGSQSEVSKSTKARRRQPSDTASNVFETEIHEIDAVQEQNELRPGDILEGEEISLDVGSSAGQVDSTVKPLFLVSISHLLQYFLHSTAISTEQDLTMHNAPED</sequence>
<evidence type="ECO:0000313" key="2">
    <source>
        <dbReference type="EMBL" id="KAK3581427.1"/>
    </source>
</evidence>
<name>A0AAE0RXD7_9BIVA</name>
<protein>
    <submittedName>
        <fullName evidence="2">Uncharacterized protein</fullName>
    </submittedName>
</protein>
<reference evidence="2" key="1">
    <citation type="journal article" date="2021" name="Genome Biol. Evol.">
        <title>A High-Quality Reference Genome for a Parasitic Bivalve with Doubly Uniparental Inheritance (Bivalvia: Unionida).</title>
        <authorList>
            <person name="Smith C.H."/>
        </authorList>
    </citation>
    <scope>NUCLEOTIDE SEQUENCE</scope>
    <source>
        <strain evidence="2">CHS0354</strain>
    </source>
</reference>
<keyword evidence="3" id="KW-1185">Reference proteome</keyword>
<organism evidence="2 3">
    <name type="scientific">Potamilus streckersoni</name>
    <dbReference type="NCBI Taxonomy" id="2493646"/>
    <lineage>
        <taxon>Eukaryota</taxon>
        <taxon>Metazoa</taxon>
        <taxon>Spiralia</taxon>
        <taxon>Lophotrochozoa</taxon>
        <taxon>Mollusca</taxon>
        <taxon>Bivalvia</taxon>
        <taxon>Autobranchia</taxon>
        <taxon>Heteroconchia</taxon>
        <taxon>Palaeoheterodonta</taxon>
        <taxon>Unionida</taxon>
        <taxon>Unionoidea</taxon>
        <taxon>Unionidae</taxon>
        <taxon>Ambleminae</taxon>
        <taxon>Lampsilini</taxon>
        <taxon>Potamilus</taxon>
    </lineage>
</organism>
<reference evidence="2" key="3">
    <citation type="submission" date="2023-05" db="EMBL/GenBank/DDBJ databases">
        <authorList>
            <person name="Smith C.H."/>
        </authorList>
    </citation>
    <scope>NUCLEOTIDE SEQUENCE</scope>
    <source>
        <strain evidence="2">CHS0354</strain>
        <tissue evidence="2">Mantle</tissue>
    </source>
</reference>
<feature type="region of interest" description="Disordered" evidence="1">
    <location>
        <begin position="83"/>
        <end position="104"/>
    </location>
</feature>
<accession>A0AAE0RXD7</accession>
<dbReference type="Proteomes" id="UP001195483">
    <property type="component" value="Unassembled WGS sequence"/>
</dbReference>
<comment type="caution">
    <text evidence="2">The sequence shown here is derived from an EMBL/GenBank/DDBJ whole genome shotgun (WGS) entry which is preliminary data.</text>
</comment>
<proteinExistence type="predicted"/>
<dbReference type="EMBL" id="JAEAOA010001006">
    <property type="protein sequence ID" value="KAK3581427.1"/>
    <property type="molecule type" value="Genomic_DNA"/>
</dbReference>